<dbReference type="AlphaFoldDB" id="A0A069NRS1"/>
<accession>A0A069NRS1</accession>
<evidence type="ECO:0000313" key="4">
    <source>
        <dbReference type="Proteomes" id="UP000597138"/>
    </source>
</evidence>
<reference evidence="1" key="1">
    <citation type="journal article" date="2014" name="Int. J. Syst. Evol. Microbiol.">
        <title>Complete genome of a new Firmicutes species belonging to the dominant human colonic microbiota ('Ruminococcus bicirculans') reveals two chromosomes and a selective capacity to utilize plant glucans.</title>
        <authorList>
            <consortium name="NISC Comparative Sequencing Program"/>
            <person name="Wegmann U."/>
            <person name="Louis P."/>
            <person name="Goesmann A."/>
            <person name="Henrissat B."/>
            <person name="Duncan S.H."/>
            <person name="Flint H.J."/>
        </authorList>
    </citation>
    <scope>NUCLEOTIDE SEQUENCE</scope>
    <source>
        <strain evidence="1">CGMCC 1.11013</strain>
    </source>
</reference>
<comment type="caution">
    <text evidence="2">The sequence shown here is derived from an EMBL/GenBank/DDBJ whole genome shotgun (WGS) entry which is preliminary data.</text>
</comment>
<evidence type="ECO:0000313" key="2">
    <source>
        <dbReference type="EMBL" id="KDR31108.1"/>
    </source>
</evidence>
<dbReference type="Proteomes" id="UP000597138">
    <property type="component" value="Unassembled WGS sequence"/>
</dbReference>
<dbReference type="OrthoDB" id="9132593at2"/>
<proteinExistence type="predicted"/>
<evidence type="ECO:0000313" key="3">
    <source>
        <dbReference type="Proteomes" id="UP000027439"/>
    </source>
</evidence>
<reference evidence="4" key="3">
    <citation type="journal article" date="2019" name="Int. J. Syst. Evol. Microbiol.">
        <title>The Global Catalogue of Microorganisms (GCM) 10K type strain sequencing project: providing services to taxonomists for standard genome sequencing and annotation.</title>
        <authorList>
            <consortium name="The Broad Institute Genomics Platform"/>
            <consortium name="The Broad Institute Genome Sequencing Center for Infectious Disease"/>
            <person name="Wu L."/>
            <person name="Ma J."/>
        </authorList>
    </citation>
    <scope>NUCLEOTIDE SEQUENCE [LARGE SCALE GENOMIC DNA]</scope>
    <source>
        <strain evidence="4">CGMCC 1.11013</strain>
    </source>
</reference>
<reference evidence="1" key="4">
    <citation type="submission" date="2024-05" db="EMBL/GenBank/DDBJ databases">
        <authorList>
            <person name="Sun Q."/>
            <person name="Zhou Y."/>
        </authorList>
    </citation>
    <scope>NUCLEOTIDE SEQUENCE</scope>
    <source>
        <strain evidence="1">CGMCC 1.11013</strain>
    </source>
</reference>
<evidence type="ECO:0000313" key="1">
    <source>
        <dbReference type="EMBL" id="GGD94744.1"/>
    </source>
</evidence>
<keyword evidence="4" id="KW-1185">Reference proteome</keyword>
<gene>
    <name evidence="2" type="ORF">BG57_13860</name>
    <name evidence="1" type="ORF">GCM10010985_56810</name>
</gene>
<dbReference type="Proteomes" id="UP000027439">
    <property type="component" value="Unassembled WGS sequence"/>
</dbReference>
<dbReference type="EMBL" id="JFHE01000024">
    <property type="protein sequence ID" value="KDR31108.1"/>
    <property type="molecule type" value="Genomic_DNA"/>
</dbReference>
<organism evidence="2 3">
    <name type="scientific">Caballeronia grimmiae</name>
    <dbReference type="NCBI Taxonomy" id="1071679"/>
    <lineage>
        <taxon>Bacteria</taxon>
        <taxon>Pseudomonadati</taxon>
        <taxon>Pseudomonadota</taxon>
        <taxon>Betaproteobacteria</taxon>
        <taxon>Burkholderiales</taxon>
        <taxon>Burkholderiaceae</taxon>
        <taxon>Caballeronia</taxon>
    </lineage>
</organism>
<reference evidence="2 3" key="2">
    <citation type="submission" date="2014-03" db="EMBL/GenBank/DDBJ databases">
        <title>Draft Genome Sequences of Four Burkholderia Strains.</title>
        <authorList>
            <person name="Liu X.Y."/>
            <person name="Li C.X."/>
            <person name="Xu J.H."/>
        </authorList>
    </citation>
    <scope>NUCLEOTIDE SEQUENCE [LARGE SCALE GENOMIC DNA]</scope>
    <source>
        <strain evidence="2 3">R27</strain>
    </source>
</reference>
<sequence>MKPIDPIFDFLTVTWDAAAQEAAFEGHCFCMLDTGRLVNGQGMTPGTPHWNRPAYKSVVTYKLAMRQKP</sequence>
<protein>
    <submittedName>
        <fullName evidence="2">Uncharacterized protein</fullName>
    </submittedName>
</protein>
<dbReference type="EMBL" id="BMEG01000014">
    <property type="protein sequence ID" value="GGD94744.1"/>
    <property type="molecule type" value="Genomic_DNA"/>
</dbReference>
<dbReference type="STRING" id="1071679.BG57_13860"/>
<name>A0A069NRS1_9BURK</name>
<dbReference type="RefSeq" id="WP_035967789.1">
    <property type="nucleotide sequence ID" value="NZ_BMEG01000014.1"/>
</dbReference>